<feature type="region of interest" description="Disordered" evidence="1">
    <location>
        <begin position="412"/>
        <end position="463"/>
    </location>
</feature>
<sequence length="504" mass="55510">MTSVREESESLRDYGRCRFQTAVESSPVQDRRGPGPLSDDTRRRRPVTVSGYPSCPVTSRPPTNGPTRDGSVLYRTTPLVLSSIRTRPRSESVSRFNHLRGTTEIHPSIQQALMQSNCEYRLVTSSTSVDRDAGGQQPRARQGTGFIKFVPMVTREDVTPTQEEREETPPPAPLPPLLDEPEKVKKTREEGMSEMGSYIDNKDDMGTQEATSEGRISDNVSVDENLEDKTKSSADRTVPGKVTRSGKVQEKVSTMQLRGSAKKKSPKQTVPAVVQRRVNGHNVSRVSFVSLGCSLVECVIRSPEQVRPPKVTSANQKKRASPKLPPPEVKSQPIPPSSPSSSKSAGSLSISTTSIIHHPRCWVDEVSISSDEPEVEMPLLDISETVAPGGLQSFPTNTSRVGSKALSLLPPAKQKSSIFQKVEDSQRPTVPNVDTRVEEQESEKPPPPPQVMEGEEKEEEEKEVVLTFPQFLCPSSERRSRQVATKEWLAKSPFSAAIKTVPLM</sequence>
<feature type="region of interest" description="Disordered" evidence="1">
    <location>
        <begin position="1"/>
        <end position="71"/>
    </location>
</feature>
<accession>A0A2T7NPY8</accession>
<feature type="compositionally biased region" description="Polar residues" evidence="1">
    <location>
        <begin position="56"/>
        <end position="66"/>
    </location>
</feature>
<organism evidence="2 3">
    <name type="scientific">Pomacea canaliculata</name>
    <name type="common">Golden apple snail</name>
    <dbReference type="NCBI Taxonomy" id="400727"/>
    <lineage>
        <taxon>Eukaryota</taxon>
        <taxon>Metazoa</taxon>
        <taxon>Spiralia</taxon>
        <taxon>Lophotrochozoa</taxon>
        <taxon>Mollusca</taxon>
        <taxon>Gastropoda</taxon>
        <taxon>Caenogastropoda</taxon>
        <taxon>Architaenioglossa</taxon>
        <taxon>Ampullarioidea</taxon>
        <taxon>Ampullariidae</taxon>
        <taxon>Pomacea</taxon>
    </lineage>
</organism>
<name>A0A2T7NPY8_POMCA</name>
<feature type="compositionally biased region" description="Basic and acidic residues" evidence="1">
    <location>
        <begin position="435"/>
        <end position="444"/>
    </location>
</feature>
<comment type="caution">
    <text evidence="2">The sequence shown here is derived from an EMBL/GenBank/DDBJ whole genome shotgun (WGS) entry which is preliminary data.</text>
</comment>
<keyword evidence="3" id="KW-1185">Reference proteome</keyword>
<dbReference type="OrthoDB" id="6133336at2759"/>
<dbReference type="Proteomes" id="UP000245119">
    <property type="component" value="Linkage Group LG10"/>
</dbReference>
<feature type="compositionally biased region" description="Pro residues" evidence="1">
    <location>
        <begin position="169"/>
        <end position="178"/>
    </location>
</feature>
<feature type="compositionally biased region" description="Pro residues" evidence="1">
    <location>
        <begin position="323"/>
        <end position="338"/>
    </location>
</feature>
<feature type="region of interest" description="Disordered" evidence="1">
    <location>
        <begin position="157"/>
        <end position="248"/>
    </location>
</feature>
<feature type="compositionally biased region" description="Low complexity" evidence="1">
    <location>
        <begin position="339"/>
        <end position="350"/>
    </location>
</feature>
<feature type="region of interest" description="Disordered" evidence="1">
    <location>
        <begin position="306"/>
        <end position="350"/>
    </location>
</feature>
<dbReference type="EMBL" id="PZQS01000010">
    <property type="protein sequence ID" value="PVD23237.1"/>
    <property type="molecule type" value="Genomic_DNA"/>
</dbReference>
<gene>
    <name evidence="2" type="ORF">C0Q70_16500</name>
</gene>
<evidence type="ECO:0000256" key="1">
    <source>
        <dbReference type="SAM" id="MobiDB-lite"/>
    </source>
</evidence>
<feature type="compositionally biased region" description="Basic and acidic residues" evidence="1">
    <location>
        <begin position="180"/>
        <end position="191"/>
    </location>
</feature>
<dbReference type="AlphaFoldDB" id="A0A2T7NPY8"/>
<feature type="compositionally biased region" description="Basic and acidic residues" evidence="1">
    <location>
        <begin position="1"/>
        <end position="16"/>
    </location>
</feature>
<proteinExistence type="predicted"/>
<protein>
    <submittedName>
        <fullName evidence="2">Uncharacterized protein</fullName>
    </submittedName>
</protein>
<evidence type="ECO:0000313" key="3">
    <source>
        <dbReference type="Proteomes" id="UP000245119"/>
    </source>
</evidence>
<reference evidence="2 3" key="1">
    <citation type="submission" date="2018-04" db="EMBL/GenBank/DDBJ databases">
        <title>The genome of golden apple snail Pomacea canaliculata provides insight into stress tolerance and invasive adaptation.</title>
        <authorList>
            <person name="Liu C."/>
            <person name="Liu B."/>
            <person name="Ren Y."/>
            <person name="Zhang Y."/>
            <person name="Wang H."/>
            <person name="Li S."/>
            <person name="Jiang F."/>
            <person name="Yin L."/>
            <person name="Zhang G."/>
            <person name="Qian W."/>
            <person name="Fan W."/>
        </authorList>
    </citation>
    <scope>NUCLEOTIDE SEQUENCE [LARGE SCALE GENOMIC DNA]</scope>
    <source>
        <strain evidence="2">SZHN2017</strain>
        <tissue evidence="2">Muscle</tissue>
    </source>
</reference>
<feature type="compositionally biased region" description="Acidic residues" evidence="1">
    <location>
        <begin position="453"/>
        <end position="462"/>
    </location>
</feature>
<evidence type="ECO:0000313" key="2">
    <source>
        <dbReference type="EMBL" id="PVD23237.1"/>
    </source>
</evidence>